<dbReference type="GO" id="GO:0008713">
    <property type="term" value="F:ADP-heptose-lipopolysaccharide heptosyltransferase activity"/>
    <property type="evidence" value="ECO:0007669"/>
    <property type="project" value="TreeGrafter"/>
</dbReference>
<accession>A0AAD1MDQ3</accession>
<dbReference type="InterPro" id="IPR002201">
    <property type="entry name" value="Glyco_trans_9"/>
</dbReference>
<dbReference type="Pfam" id="PF01075">
    <property type="entry name" value="Glyco_transf_9"/>
    <property type="match status" value="1"/>
</dbReference>
<reference evidence="3 4" key="1">
    <citation type="journal article" date="2019" name="Emerg. Microbes Infect.">
        <title>Comprehensive subspecies identification of 175 nontuberculous mycobacteria species based on 7547 genomic profiles.</title>
        <authorList>
            <person name="Matsumoto Y."/>
            <person name="Kinjo T."/>
            <person name="Motooka D."/>
            <person name="Nabeya D."/>
            <person name="Jung N."/>
            <person name="Uechi K."/>
            <person name="Horii T."/>
            <person name="Iida T."/>
            <person name="Fujita J."/>
            <person name="Nakamura S."/>
        </authorList>
    </citation>
    <scope>NUCLEOTIDE SEQUENCE [LARGE SCALE GENOMIC DNA]</scope>
    <source>
        <strain evidence="3 4">JCM 6376</strain>
    </source>
</reference>
<dbReference type="EMBL" id="AP022561">
    <property type="protein sequence ID" value="BBX09843.1"/>
    <property type="molecule type" value="Genomic_DNA"/>
</dbReference>
<protein>
    <submittedName>
        <fullName evidence="3">Glycosyl transferase</fullName>
    </submittedName>
</protein>
<gene>
    <name evidence="3" type="ORF">MAIC_46460</name>
</gene>
<dbReference type="KEGG" id="maic:MAIC_46460"/>
<dbReference type="RefSeq" id="WP_115318746.1">
    <property type="nucleotide sequence ID" value="NZ_AP022561.1"/>
</dbReference>
<evidence type="ECO:0000313" key="4">
    <source>
        <dbReference type="Proteomes" id="UP000467327"/>
    </source>
</evidence>
<keyword evidence="2 3" id="KW-0808">Transferase</keyword>
<evidence type="ECO:0000256" key="1">
    <source>
        <dbReference type="ARBA" id="ARBA00022676"/>
    </source>
</evidence>
<proteinExistence type="predicted"/>
<keyword evidence="4" id="KW-1185">Reference proteome</keyword>
<dbReference type="SUPFAM" id="SSF53756">
    <property type="entry name" value="UDP-Glycosyltransferase/glycogen phosphorylase"/>
    <property type="match status" value="1"/>
</dbReference>
<keyword evidence="1" id="KW-0328">Glycosyltransferase</keyword>
<dbReference type="AlphaFoldDB" id="A0AAD1MDQ3"/>
<dbReference type="CDD" id="cd03789">
    <property type="entry name" value="GT9_LPS_heptosyltransferase"/>
    <property type="match status" value="1"/>
</dbReference>
<dbReference type="Gene3D" id="3.40.50.2000">
    <property type="entry name" value="Glycogen Phosphorylase B"/>
    <property type="match status" value="2"/>
</dbReference>
<evidence type="ECO:0000256" key="2">
    <source>
        <dbReference type="ARBA" id="ARBA00022679"/>
    </source>
</evidence>
<name>A0AAD1MDQ3_9MYCO</name>
<dbReference type="InterPro" id="IPR051199">
    <property type="entry name" value="LPS_LOS_Heptosyltrfase"/>
</dbReference>
<dbReference type="GO" id="GO:0009244">
    <property type="term" value="P:lipopolysaccharide core region biosynthetic process"/>
    <property type="evidence" value="ECO:0007669"/>
    <property type="project" value="TreeGrafter"/>
</dbReference>
<evidence type="ECO:0000313" key="3">
    <source>
        <dbReference type="EMBL" id="BBX09843.1"/>
    </source>
</evidence>
<dbReference type="GO" id="GO:0005829">
    <property type="term" value="C:cytosol"/>
    <property type="evidence" value="ECO:0007669"/>
    <property type="project" value="TreeGrafter"/>
</dbReference>
<organism evidence="3 4">
    <name type="scientific">Mycolicibacterium aichiense</name>
    <dbReference type="NCBI Taxonomy" id="1799"/>
    <lineage>
        <taxon>Bacteria</taxon>
        <taxon>Bacillati</taxon>
        <taxon>Actinomycetota</taxon>
        <taxon>Actinomycetes</taxon>
        <taxon>Mycobacteriales</taxon>
        <taxon>Mycobacteriaceae</taxon>
        <taxon>Mycolicibacterium</taxon>
    </lineage>
</organism>
<sequence>MHFAIVQTWGLGDLIMTTPVISEFRRLNPDAKLSLIVRGKPQAALMQGSRLVDQVLTMPPIGDRAAVLKFFLRLRKQHVDVAFIGSRIEGRLPAYLRILAGIPVIVGDGTNKGSRIFYTVRNQINPEVHRVDRMLETFAMWSRRPPMAARFPIPRSEVALEEAETILADNDLQPGRYVVIHPGSSVSDGTAKRIPAEVARRIADQIVDKCADCAIAFIFGPEDGDLIPSFSGLAARQVILSGHSLHSSIAIISQAGGFIGSDSSLGHIAAAFAIPTMTLFGPTIPTETAPYGENARVVRRLEKLECQPCWHTPLYGHCPYGVRCMHELPESLIVETAAAWLSTRNLGRS</sequence>
<dbReference type="PANTHER" id="PTHR30160">
    <property type="entry name" value="TETRAACYLDISACCHARIDE 4'-KINASE-RELATED"/>
    <property type="match status" value="1"/>
</dbReference>
<dbReference type="Proteomes" id="UP000467327">
    <property type="component" value="Chromosome"/>
</dbReference>